<proteinExistence type="predicted"/>
<reference evidence="1" key="1">
    <citation type="submission" date="2018-02" db="EMBL/GenBank/DDBJ databases">
        <title>Rhizophora mucronata_Transcriptome.</title>
        <authorList>
            <person name="Meera S.P."/>
            <person name="Sreeshan A."/>
            <person name="Augustine A."/>
        </authorList>
    </citation>
    <scope>NUCLEOTIDE SEQUENCE</scope>
    <source>
        <tissue evidence="1">Leaf</tissue>
    </source>
</reference>
<accession>A0A2P2K4G0</accession>
<name>A0A2P2K4G0_RHIMU</name>
<evidence type="ECO:0000313" key="1">
    <source>
        <dbReference type="EMBL" id="MBX00600.1"/>
    </source>
</evidence>
<organism evidence="1">
    <name type="scientific">Rhizophora mucronata</name>
    <name type="common">Asiatic mangrove</name>
    <dbReference type="NCBI Taxonomy" id="61149"/>
    <lineage>
        <taxon>Eukaryota</taxon>
        <taxon>Viridiplantae</taxon>
        <taxon>Streptophyta</taxon>
        <taxon>Embryophyta</taxon>
        <taxon>Tracheophyta</taxon>
        <taxon>Spermatophyta</taxon>
        <taxon>Magnoliopsida</taxon>
        <taxon>eudicotyledons</taxon>
        <taxon>Gunneridae</taxon>
        <taxon>Pentapetalae</taxon>
        <taxon>rosids</taxon>
        <taxon>fabids</taxon>
        <taxon>Malpighiales</taxon>
        <taxon>Rhizophoraceae</taxon>
        <taxon>Rhizophora</taxon>
    </lineage>
</organism>
<sequence>MIVGFNAQILFNHNILHGMNSKVCQPMGRAATNSKIKLNFFCLITI</sequence>
<dbReference type="EMBL" id="GGEC01020116">
    <property type="protein sequence ID" value="MBX00600.1"/>
    <property type="molecule type" value="Transcribed_RNA"/>
</dbReference>
<dbReference type="AlphaFoldDB" id="A0A2P2K4G0"/>
<protein>
    <submittedName>
        <fullName evidence="1">Uncharacterized protein</fullName>
    </submittedName>
</protein>